<sequence length="126" mass="13849">MTSLFAFSGLYVAWKRPPPLSLDKIWLGKKEAGWKIGGGRWPEGRPLHAKEIKEREDGCQRWWMVTMAQSMAGDHVTTRCGSADNAEAQTAAPSSMKSDQQAAVARAVGALMGIDSRWRRGSGEDD</sequence>
<dbReference type="AlphaFoldDB" id="A0AAP0E5D9"/>
<dbReference type="EMBL" id="JBBNAF010000013">
    <property type="protein sequence ID" value="KAK9086916.1"/>
    <property type="molecule type" value="Genomic_DNA"/>
</dbReference>
<dbReference type="Proteomes" id="UP001420932">
    <property type="component" value="Unassembled WGS sequence"/>
</dbReference>
<proteinExistence type="predicted"/>
<evidence type="ECO:0000313" key="1">
    <source>
        <dbReference type="EMBL" id="KAK9086916.1"/>
    </source>
</evidence>
<accession>A0AAP0E5D9</accession>
<keyword evidence="2" id="KW-1185">Reference proteome</keyword>
<reference evidence="1 2" key="1">
    <citation type="submission" date="2024-01" db="EMBL/GenBank/DDBJ databases">
        <title>Genome assemblies of Stephania.</title>
        <authorList>
            <person name="Yang L."/>
        </authorList>
    </citation>
    <scope>NUCLEOTIDE SEQUENCE [LARGE SCALE GENOMIC DNA]</scope>
    <source>
        <strain evidence="1">YNDBR</strain>
        <tissue evidence="1">Leaf</tissue>
    </source>
</reference>
<evidence type="ECO:0000313" key="2">
    <source>
        <dbReference type="Proteomes" id="UP001420932"/>
    </source>
</evidence>
<gene>
    <name evidence="1" type="ORF">Syun_029310</name>
</gene>
<comment type="caution">
    <text evidence="1">The sequence shown here is derived from an EMBL/GenBank/DDBJ whole genome shotgun (WGS) entry which is preliminary data.</text>
</comment>
<protein>
    <submittedName>
        <fullName evidence="1">Uncharacterized protein</fullName>
    </submittedName>
</protein>
<organism evidence="1 2">
    <name type="scientific">Stephania yunnanensis</name>
    <dbReference type="NCBI Taxonomy" id="152371"/>
    <lineage>
        <taxon>Eukaryota</taxon>
        <taxon>Viridiplantae</taxon>
        <taxon>Streptophyta</taxon>
        <taxon>Embryophyta</taxon>
        <taxon>Tracheophyta</taxon>
        <taxon>Spermatophyta</taxon>
        <taxon>Magnoliopsida</taxon>
        <taxon>Ranunculales</taxon>
        <taxon>Menispermaceae</taxon>
        <taxon>Menispermoideae</taxon>
        <taxon>Cissampelideae</taxon>
        <taxon>Stephania</taxon>
    </lineage>
</organism>
<name>A0AAP0E5D9_9MAGN</name>